<dbReference type="InterPro" id="IPR023210">
    <property type="entry name" value="NADP_OxRdtase_dom"/>
</dbReference>
<dbReference type="PRINTS" id="PR00069">
    <property type="entry name" value="ALDKETRDTASE"/>
</dbReference>
<dbReference type="Pfam" id="PF00248">
    <property type="entry name" value="Aldo_ket_red"/>
    <property type="match status" value="1"/>
</dbReference>
<dbReference type="InterPro" id="IPR018170">
    <property type="entry name" value="Aldo/ket_reductase_CS"/>
</dbReference>
<dbReference type="InterPro" id="IPR036812">
    <property type="entry name" value="NAD(P)_OxRdtase_dom_sf"/>
</dbReference>
<dbReference type="AlphaFoldDB" id="A0A540W438"/>
<keyword evidence="9" id="KW-1185">Reference proteome</keyword>
<sequence length="298" mass="32479">MAATSPYLTLHNGVRMPALGLGVYQSSPEETVRAVSSAVAAGYRLVDTAAAYGNERQVGEGIRRSGVDRDEVFVTTKLWIGDYGQDAALRAFDLSLRKLGLDHVDLYLLHWPVPGDFDATVAAWRSVGKLLAEGRARAIGVCNHNPAHLRELIDRTGLVPAVNQVELHPHFNQRELRAANAAHGIITQSWSPLGGVKVYWPSDPDHIDSPLRTPAILDLAARHSRTPAQVILRWHLQHGLSPIPKSVRESRIAENAAIFDFSLTTDEMAAIDALDTGSRAGLDPELVDTAMFPQQVGE</sequence>
<dbReference type="PIRSF" id="PIRSF000097">
    <property type="entry name" value="AKR"/>
    <property type="match status" value="1"/>
</dbReference>
<name>A0A540W438_9ACTN</name>
<reference evidence="8 9" key="1">
    <citation type="submission" date="2019-06" db="EMBL/GenBank/DDBJ databases">
        <title>Description of Kitasatospora acidophila sp. nov. isolated from pine grove soil, and reclassification of Streptomyces novaecaesareae to Kitasatospora novaeceasareae comb. nov.</title>
        <authorList>
            <person name="Kim M.J."/>
        </authorList>
    </citation>
    <scope>NUCLEOTIDE SEQUENCE [LARGE SCALE GENOMIC DNA]</scope>
    <source>
        <strain evidence="8 9">MMS16-CNU292</strain>
    </source>
</reference>
<dbReference type="PROSITE" id="PS00798">
    <property type="entry name" value="ALDOKETO_REDUCTASE_1"/>
    <property type="match status" value="1"/>
</dbReference>
<feature type="domain" description="NADP-dependent oxidoreductase" evidence="7">
    <location>
        <begin position="24"/>
        <end position="275"/>
    </location>
</feature>
<dbReference type="Proteomes" id="UP000319103">
    <property type="component" value="Unassembled WGS sequence"/>
</dbReference>
<dbReference type="GO" id="GO:0016616">
    <property type="term" value="F:oxidoreductase activity, acting on the CH-OH group of donors, NAD or NADP as acceptor"/>
    <property type="evidence" value="ECO:0007669"/>
    <property type="project" value="UniProtKB-ARBA"/>
</dbReference>
<evidence type="ECO:0000256" key="4">
    <source>
        <dbReference type="PIRSR" id="PIRSR000097-1"/>
    </source>
</evidence>
<evidence type="ECO:0000259" key="7">
    <source>
        <dbReference type="Pfam" id="PF00248"/>
    </source>
</evidence>
<protein>
    <submittedName>
        <fullName evidence="8">Aldo/keto reductase</fullName>
    </submittedName>
</protein>
<keyword evidence="2" id="KW-0521">NADP</keyword>
<dbReference type="PANTHER" id="PTHR43827">
    <property type="entry name" value="2,5-DIKETO-D-GLUCONIC ACID REDUCTASE"/>
    <property type="match status" value="1"/>
</dbReference>
<accession>A0A540W438</accession>
<evidence type="ECO:0000256" key="5">
    <source>
        <dbReference type="PIRSR" id="PIRSR000097-2"/>
    </source>
</evidence>
<evidence type="ECO:0000313" key="9">
    <source>
        <dbReference type="Proteomes" id="UP000319103"/>
    </source>
</evidence>
<comment type="caution">
    <text evidence="8">The sequence shown here is derived from an EMBL/GenBank/DDBJ whole genome shotgun (WGS) entry which is preliminary data.</text>
</comment>
<evidence type="ECO:0000256" key="2">
    <source>
        <dbReference type="ARBA" id="ARBA00022857"/>
    </source>
</evidence>
<evidence type="ECO:0000256" key="1">
    <source>
        <dbReference type="ARBA" id="ARBA00007905"/>
    </source>
</evidence>
<dbReference type="InterPro" id="IPR020471">
    <property type="entry name" value="AKR"/>
</dbReference>
<dbReference type="FunFam" id="3.20.20.100:FF:000015">
    <property type="entry name" value="Oxidoreductase, aldo/keto reductase family"/>
    <property type="match status" value="1"/>
</dbReference>
<organism evidence="8 9">
    <name type="scientific">Kitasatospora acidiphila</name>
    <dbReference type="NCBI Taxonomy" id="2567942"/>
    <lineage>
        <taxon>Bacteria</taxon>
        <taxon>Bacillati</taxon>
        <taxon>Actinomycetota</taxon>
        <taxon>Actinomycetes</taxon>
        <taxon>Kitasatosporales</taxon>
        <taxon>Streptomycetaceae</taxon>
        <taxon>Kitasatospora</taxon>
    </lineage>
</organism>
<evidence type="ECO:0000313" key="8">
    <source>
        <dbReference type="EMBL" id="TQF03796.1"/>
    </source>
</evidence>
<gene>
    <name evidence="8" type="ORF">E6W39_18140</name>
</gene>
<feature type="site" description="Lowers pKa of active site Tyr" evidence="6">
    <location>
        <position position="77"/>
    </location>
</feature>
<evidence type="ECO:0000256" key="6">
    <source>
        <dbReference type="PIRSR" id="PIRSR000097-3"/>
    </source>
</evidence>
<proteinExistence type="inferred from homology"/>
<evidence type="ECO:0000256" key="3">
    <source>
        <dbReference type="ARBA" id="ARBA00023002"/>
    </source>
</evidence>
<dbReference type="EMBL" id="VIGB01000003">
    <property type="protein sequence ID" value="TQF03796.1"/>
    <property type="molecule type" value="Genomic_DNA"/>
</dbReference>
<keyword evidence="3" id="KW-0560">Oxidoreductase</keyword>
<dbReference type="OrthoDB" id="9804790at2"/>
<comment type="similarity">
    <text evidence="1">Belongs to the aldo/keto reductase family.</text>
</comment>
<feature type="binding site" evidence="5">
    <location>
        <position position="110"/>
    </location>
    <ligand>
        <name>substrate</name>
    </ligand>
</feature>
<dbReference type="PANTHER" id="PTHR43827:SF3">
    <property type="entry name" value="NADP-DEPENDENT OXIDOREDUCTASE DOMAIN-CONTAINING PROTEIN"/>
    <property type="match status" value="1"/>
</dbReference>
<dbReference type="SUPFAM" id="SSF51430">
    <property type="entry name" value="NAD(P)-linked oxidoreductase"/>
    <property type="match status" value="1"/>
</dbReference>
<feature type="active site" description="Proton donor" evidence="4">
    <location>
        <position position="52"/>
    </location>
</feature>
<dbReference type="Gene3D" id="3.20.20.100">
    <property type="entry name" value="NADP-dependent oxidoreductase domain"/>
    <property type="match status" value="1"/>
</dbReference>